<dbReference type="HAMAP" id="MF_00063">
    <property type="entry name" value="CysH"/>
    <property type="match status" value="1"/>
</dbReference>
<dbReference type="PANTHER" id="PTHR46509">
    <property type="entry name" value="PHOSPHOADENOSINE PHOSPHOSULFATE REDUCTASE"/>
    <property type="match status" value="1"/>
</dbReference>
<comment type="subcellular location">
    <subcellularLocation>
        <location evidence="4">Cytoplasm</location>
    </subcellularLocation>
</comment>
<proteinExistence type="inferred from homology"/>
<dbReference type="InterPro" id="IPR002500">
    <property type="entry name" value="PAPS_reduct_dom"/>
</dbReference>
<organism evidence="7 8">
    <name type="scientific">Eilatimonas milleporae</name>
    <dbReference type="NCBI Taxonomy" id="911205"/>
    <lineage>
        <taxon>Bacteria</taxon>
        <taxon>Pseudomonadati</taxon>
        <taxon>Pseudomonadota</taxon>
        <taxon>Alphaproteobacteria</taxon>
        <taxon>Kordiimonadales</taxon>
        <taxon>Kordiimonadaceae</taxon>
        <taxon>Eilatimonas</taxon>
    </lineage>
</organism>
<evidence type="ECO:0000313" key="7">
    <source>
        <dbReference type="EMBL" id="RMB02641.1"/>
    </source>
</evidence>
<keyword evidence="4" id="KW-0411">Iron-sulfur</keyword>
<keyword evidence="2 4" id="KW-0560">Oxidoreductase</keyword>
<keyword evidence="8" id="KW-1185">Reference proteome</keyword>
<accession>A0A3M0BYK3</accession>
<evidence type="ECO:0000313" key="8">
    <source>
        <dbReference type="Proteomes" id="UP000271227"/>
    </source>
</evidence>
<dbReference type="EC" id="1.8.4.10" evidence="4"/>
<comment type="cofactor">
    <cofactor evidence="4">
        <name>[4Fe-4S] cluster</name>
        <dbReference type="ChEBI" id="CHEBI:49883"/>
    </cofactor>
    <text evidence="4">Binds 1 [4Fe-4S] cluster per subunit.</text>
</comment>
<dbReference type="GO" id="GO:0046872">
    <property type="term" value="F:metal ion binding"/>
    <property type="evidence" value="ECO:0007669"/>
    <property type="project" value="UniProtKB-KW"/>
</dbReference>
<evidence type="ECO:0000256" key="3">
    <source>
        <dbReference type="ARBA" id="ARBA00024327"/>
    </source>
</evidence>
<feature type="compositionally biased region" description="Basic and acidic residues" evidence="5">
    <location>
        <begin position="27"/>
        <end position="41"/>
    </location>
</feature>
<evidence type="ECO:0000256" key="5">
    <source>
        <dbReference type="SAM" id="MobiDB-lite"/>
    </source>
</evidence>
<dbReference type="InterPro" id="IPR014729">
    <property type="entry name" value="Rossmann-like_a/b/a_fold"/>
</dbReference>
<feature type="binding site" evidence="4">
    <location>
        <position position="169"/>
    </location>
    <ligand>
        <name>[4Fe-4S] cluster</name>
        <dbReference type="ChEBI" id="CHEBI:49883"/>
    </ligand>
</feature>
<dbReference type="NCBIfam" id="NF002537">
    <property type="entry name" value="PRK02090.1"/>
    <property type="match status" value="1"/>
</dbReference>
<dbReference type="CDD" id="cd23945">
    <property type="entry name" value="PAPS_reductase"/>
    <property type="match status" value="1"/>
</dbReference>
<evidence type="ECO:0000259" key="6">
    <source>
        <dbReference type="Pfam" id="PF01507"/>
    </source>
</evidence>
<keyword evidence="4" id="KW-0963">Cytoplasm</keyword>
<dbReference type="SUPFAM" id="SSF52402">
    <property type="entry name" value="Adenine nucleotide alpha hydrolases-like"/>
    <property type="match status" value="1"/>
</dbReference>
<feature type="binding site" evidence="4">
    <location>
        <position position="170"/>
    </location>
    <ligand>
        <name>[4Fe-4S] cluster</name>
        <dbReference type="ChEBI" id="CHEBI:49883"/>
    </ligand>
</feature>
<dbReference type="GO" id="GO:0005737">
    <property type="term" value="C:cytoplasm"/>
    <property type="evidence" value="ECO:0007669"/>
    <property type="project" value="UniProtKB-SubCell"/>
</dbReference>
<evidence type="ECO:0000256" key="4">
    <source>
        <dbReference type="HAMAP-Rule" id="MF_00063"/>
    </source>
</evidence>
<feature type="domain" description="Phosphoadenosine phosphosulphate reductase" evidence="6">
    <location>
        <begin position="89"/>
        <end position="255"/>
    </location>
</feature>
<feature type="binding site" evidence="4">
    <location>
        <position position="253"/>
    </location>
    <ligand>
        <name>[4Fe-4S] cluster</name>
        <dbReference type="ChEBI" id="CHEBI:49883"/>
    </ligand>
</feature>
<keyword evidence="4" id="KW-0408">Iron</keyword>
<dbReference type="GO" id="GO:0043866">
    <property type="term" value="F:adenylyl-sulfate reductase (thioredoxin) activity"/>
    <property type="evidence" value="ECO:0007669"/>
    <property type="project" value="UniProtKB-EC"/>
</dbReference>
<dbReference type="PANTHER" id="PTHR46509:SF1">
    <property type="entry name" value="PHOSPHOADENOSINE PHOSPHOSULFATE REDUCTASE"/>
    <property type="match status" value="1"/>
</dbReference>
<comment type="caution">
    <text evidence="7">The sequence shown here is derived from an EMBL/GenBank/DDBJ whole genome shotgun (WGS) entry which is preliminary data.</text>
</comment>
<dbReference type="RefSeq" id="WP_121939660.1">
    <property type="nucleotide sequence ID" value="NZ_REFR01000014.1"/>
</dbReference>
<dbReference type="GO" id="GO:0019379">
    <property type="term" value="P:sulfate assimilation, phosphoadenylyl sulfate reduction by phosphoadenylyl-sulfate reductase (thioredoxin)"/>
    <property type="evidence" value="ECO:0007669"/>
    <property type="project" value="UniProtKB-UniRule"/>
</dbReference>
<dbReference type="EMBL" id="REFR01000014">
    <property type="protein sequence ID" value="RMB02641.1"/>
    <property type="molecule type" value="Genomic_DNA"/>
</dbReference>
<dbReference type="GO" id="GO:0070814">
    <property type="term" value="P:hydrogen sulfide biosynthetic process"/>
    <property type="evidence" value="ECO:0007669"/>
    <property type="project" value="UniProtKB-UniRule"/>
</dbReference>
<name>A0A3M0BYK3_9PROT</name>
<comment type="catalytic activity">
    <reaction evidence="4">
        <text>[thioredoxin]-disulfide + sulfite + AMP + 2 H(+) = adenosine 5'-phosphosulfate + [thioredoxin]-dithiol</text>
        <dbReference type="Rhea" id="RHEA:21976"/>
        <dbReference type="Rhea" id="RHEA-COMP:10698"/>
        <dbReference type="Rhea" id="RHEA-COMP:10700"/>
        <dbReference type="ChEBI" id="CHEBI:15378"/>
        <dbReference type="ChEBI" id="CHEBI:17359"/>
        <dbReference type="ChEBI" id="CHEBI:29950"/>
        <dbReference type="ChEBI" id="CHEBI:50058"/>
        <dbReference type="ChEBI" id="CHEBI:58243"/>
        <dbReference type="ChEBI" id="CHEBI:456215"/>
        <dbReference type="EC" id="1.8.4.10"/>
    </reaction>
</comment>
<dbReference type="InterPro" id="IPR004511">
    <property type="entry name" value="PAPS/APS_Rdtase"/>
</dbReference>
<dbReference type="Pfam" id="PF01507">
    <property type="entry name" value="PAPS_reduct"/>
    <property type="match status" value="1"/>
</dbReference>
<sequence length="297" mass="32175">MTDASPLSPNIPPDAVAETVPGPDSTAVRDRAGSDRPHGDLSGESPLALKESRFSLARYLAAELEDRLGNAEAESVIDAAYKRFDGRFALVSSFGADSAVLLHLAAKVSKDIPVLFLDTGKLFGETKRYRDTLVETLGLTAVRSITPDDTDITASDPNGDLWLKDPNHCCFLRKVAPLHRALSGFDAWGTGRKRYQGGKREDLRHFEASDGRVKVNPLAHWTRDDLKAYAAAQNLPAHPLVSEGFLSIGCMPCTDRVANGEDERAGRWRGQSKSECGIHLSLSENARIVDGATAHLS</sequence>
<evidence type="ECO:0000256" key="1">
    <source>
        <dbReference type="ARBA" id="ARBA00009732"/>
    </source>
</evidence>
<feature type="binding site" evidence="4">
    <location>
        <position position="250"/>
    </location>
    <ligand>
        <name>[4Fe-4S] cluster</name>
        <dbReference type="ChEBI" id="CHEBI:49883"/>
    </ligand>
</feature>
<protein>
    <recommendedName>
        <fullName evidence="4">Adenosine 5'-phosphosulfate reductase</fullName>
        <shortName evidence="4">APS reductase</shortName>
        <ecNumber evidence="4">1.8.4.10</ecNumber>
    </recommendedName>
    <alternativeName>
        <fullName evidence="4">5'-adenylylsulfate reductase</fullName>
    </alternativeName>
    <alternativeName>
        <fullName evidence="4">Thioredoxin-dependent 5'-adenylylsulfate reductase</fullName>
    </alternativeName>
</protein>
<keyword evidence="4" id="KW-0479">Metal-binding</keyword>
<feature type="region of interest" description="Disordered" evidence="5">
    <location>
        <begin position="1"/>
        <end position="44"/>
    </location>
</feature>
<dbReference type="Gene3D" id="3.40.50.620">
    <property type="entry name" value="HUPs"/>
    <property type="match status" value="1"/>
</dbReference>
<dbReference type="OrthoDB" id="9794018at2"/>
<dbReference type="GO" id="GO:0051539">
    <property type="term" value="F:4 iron, 4 sulfur cluster binding"/>
    <property type="evidence" value="ECO:0007669"/>
    <property type="project" value="UniProtKB-UniRule"/>
</dbReference>
<dbReference type="Proteomes" id="UP000271227">
    <property type="component" value="Unassembled WGS sequence"/>
</dbReference>
<evidence type="ECO:0000256" key="2">
    <source>
        <dbReference type="ARBA" id="ARBA00023002"/>
    </source>
</evidence>
<dbReference type="InParanoid" id="A0A3M0BYK3"/>
<feature type="active site" description="Nucleophile; cysteine thiosulfonate intermediate" evidence="4">
    <location>
        <position position="276"/>
    </location>
</feature>
<gene>
    <name evidence="4" type="primary">cysH</name>
    <name evidence="7" type="ORF">BXY39_2991</name>
</gene>
<comment type="pathway">
    <text evidence="3 4">Sulfur metabolism; hydrogen sulfide biosynthesis; sulfite from sulfate.</text>
</comment>
<dbReference type="FunCoup" id="A0A3M0BYK3">
    <property type="interactions" value="297"/>
</dbReference>
<comment type="similarity">
    <text evidence="1 4">Belongs to the PAPS reductase family. CysH subfamily.</text>
</comment>
<dbReference type="AlphaFoldDB" id="A0A3M0BYK3"/>
<comment type="function">
    <text evidence="4">Catalyzes the formation of sulfite from adenosine 5'-phosphosulfate (APS) using thioredoxin as an electron donor.</text>
</comment>
<dbReference type="NCBIfam" id="TIGR00434">
    <property type="entry name" value="cysH"/>
    <property type="match status" value="1"/>
</dbReference>
<dbReference type="GO" id="GO:0004604">
    <property type="term" value="F:phosphoadenylyl-sulfate reductase (thioredoxin) activity"/>
    <property type="evidence" value="ECO:0007669"/>
    <property type="project" value="UniProtKB-UniRule"/>
</dbReference>
<reference evidence="7 8" key="1">
    <citation type="submission" date="2018-10" db="EMBL/GenBank/DDBJ databases">
        <title>Genomic Encyclopedia of Archaeal and Bacterial Type Strains, Phase II (KMG-II): from individual species to whole genera.</title>
        <authorList>
            <person name="Goeker M."/>
        </authorList>
    </citation>
    <scope>NUCLEOTIDE SEQUENCE [LARGE SCALE GENOMIC DNA]</scope>
    <source>
        <strain evidence="7 8">DSM 25217</strain>
    </source>
</reference>